<evidence type="ECO:0000313" key="1">
    <source>
        <dbReference type="EMBL" id="CAB4148566.1"/>
    </source>
</evidence>
<evidence type="ECO:0000313" key="2">
    <source>
        <dbReference type="EMBL" id="CAB4153580.1"/>
    </source>
</evidence>
<dbReference type="EMBL" id="LR796500">
    <property type="protein sequence ID" value="CAB4148566.1"/>
    <property type="molecule type" value="Genomic_DNA"/>
</dbReference>
<gene>
    <name evidence="3" type="ORF">UFOVP1178_6</name>
    <name evidence="1" type="ORF">UFOVP522_12</name>
    <name evidence="2" type="ORF">UFOVP624_9</name>
</gene>
<name>A0A6J5N901_9CAUD</name>
<proteinExistence type="predicted"/>
<sequence length="285" mass="33381">MDFANMSHENANSLRAVGVDCVDWTFQRHVFNYQTQSEQVTINHIAKHYMEYDVVQVFHSDPRIFEVVRNHPKLIIYHTGTRYRNNKEFYDSLFRGQRIFTDQCEFLLHNKDFTYIAPHFSFVDKRPKRFDGTITIGHFPSNPIVKGTDKIKEMIKPFKDKFNFNIDETRYPHHNNLKRISKCDIYIELFQPLLNGRLYGCFGVTAFEATALGCLVITNNLNPAAYEDVYGNHNFILANNEEKFHNILNVITKDNFELIRESTHNGFIGKHNMEAAGKHLLNLLK</sequence>
<reference evidence="2" key="1">
    <citation type="submission" date="2020-04" db="EMBL/GenBank/DDBJ databases">
        <authorList>
            <person name="Chiriac C."/>
            <person name="Salcher M."/>
            <person name="Ghai R."/>
            <person name="Kavagutti S V."/>
        </authorList>
    </citation>
    <scope>NUCLEOTIDE SEQUENCE</scope>
</reference>
<organism evidence="2">
    <name type="scientific">uncultured Caudovirales phage</name>
    <dbReference type="NCBI Taxonomy" id="2100421"/>
    <lineage>
        <taxon>Viruses</taxon>
        <taxon>Duplodnaviria</taxon>
        <taxon>Heunggongvirae</taxon>
        <taxon>Uroviricota</taxon>
        <taxon>Caudoviricetes</taxon>
        <taxon>Peduoviridae</taxon>
        <taxon>Maltschvirus</taxon>
        <taxon>Maltschvirus maltsch</taxon>
    </lineage>
</organism>
<protein>
    <submittedName>
        <fullName evidence="2">Uncharacterized protein</fullName>
    </submittedName>
</protein>
<dbReference type="EMBL" id="LR797124">
    <property type="protein sequence ID" value="CAB4188261.1"/>
    <property type="molecule type" value="Genomic_DNA"/>
</dbReference>
<dbReference type="EMBL" id="LR796602">
    <property type="protein sequence ID" value="CAB4153580.1"/>
    <property type="molecule type" value="Genomic_DNA"/>
</dbReference>
<evidence type="ECO:0000313" key="3">
    <source>
        <dbReference type="EMBL" id="CAB4188261.1"/>
    </source>
</evidence>
<accession>A0A6J5N901</accession>